<evidence type="ECO:0000313" key="1">
    <source>
        <dbReference type="EMBL" id="WWO37625.1"/>
    </source>
</evidence>
<reference evidence="1 2" key="1">
    <citation type="journal article" date="2024" name="Front. Plant Sci.">
        <title>Comprehensive phenomic and genomic studies of the species, Pectobacterium cacticida and proposal for reclassification as Alcorniella cacticida comb. nov.</title>
        <authorList>
            <person name="Jonca J."/>
            <person name="Pirhonen M."/>
            <person name="Waleron M.M."/>
            <person name="Gawor J."/>
            <person name="Mrozik A."/>
            <person name="Smoktunowicz M."/>
            <person name="Waleron K."/>
            <person name="Waleron M."/>
        </authorList>
    </citation>
    <scope>NUCLEOTIDE SEQUENCE [LARGE SCALE GENOMIC DNA]</scope>
    <source>
        <strain evidence="1 2">DPMP6</strain>
    </source>
</reference>
<organism evidence="1 2">
    <name type="scientific">Pectobacterium cacticida</name>
    <dbReference type="NCBI Taxonomy" id="69221"/>
    <lineage>
        <taxon>Bacteria</taxon>
        <taxon>Pseudomonadati</taxon>
        <taxon>Pseudomonadota</taxon>
        <taxon>Gammaproteobacteria</taxon>
        <taxon>Enterobacterales</taxon>
        <taxon>Pectobacteriaceae</taxon>
        <taxon>Pectobacterium</taxon>
    </lineage>
</organism>
<accession>A0ABZ2G9S7</accession>
<dbReference type="RefSeq" id="WP_264498311.1">
    <property type="nucleotide sequence ID" value="NZ_CP109947.1"/>
</dbReference>
<proteinExistence type="predicted"/>
<dbReference type="Proteomes" id="UP001379444">
    <property type="component" value="Chromosome"/>
</dbReference>
<gene>
    <name evidence="1" type="ORF">QNA12_13830</name>
</gene>
<sequence>MPDQKITNVIAAFDKIKTTPEVRRIAGFNTKWKTDAYHMQGMARHDNYYFFTHNDIGNDGALIYVADITKNDYNNTIKTNTGRFNHPGGCQIVDNYLITASQEHTFLTSKYEDTQLALFDISDPSRSRKKVLWENEKISCMAAAMTRIQDNQNNTIYFVMAYESGTKFHFFSCHIPGTIDKSSIQKITLKSPDSFKGYAAQEGKNIQNFNLISDNENRIYMVEFATSGSDNYLYLSLIEWDGATNQSIMVSTPLSYKKLSMQENASFDYGAGLYCNNEKISVFACGRNSVNGMLIVNEF</sequence>
<evidence type="ECO:0000313" key="2">
    <source>
        <dbReference type="Proteomes" id="UP001379444"/>
    </source>
</evidence>
<dbReference type="EMBL" id="CP125967">
    <property type="protein sequence ID" value="WWO37625.1"/>
    <property type="molecule type" value="Genomic_DNA"/>
</dbReference>
<protein>
    <submittedName>
        <fullName evidence="1">Uncharacterized protein</fullName>
    </submittedName>
</protein>
<name>A0ABZ2G9S7_9GAMM</name>
<keyword evidence="2" id="KW-1185">Reference proteome</keyword>